<feature type="transmembrane region" description="Helical" evidence="8">
    <location>
        <begin position="271"/>
        <end position="292"/>
    </location>
</feature>
<feature type="transmembrane region" description="Helical" evidence="8">
    <location>
        <begin position="147"/>
        <end position="164"/>
    </location>
</feature>
<reference evidence="9 10" key="1">
    <citation type="submission" date="2020-08" db="EMBL/GenBank/DDBJ databases">
        <title>Genomic Encyclopedia of Type Strains, Phase IV (KMG-IV): sequencing the most valuable type-strain genomes for metagenomic binning, comparative biology and taxonomic classification.</title>
        <authorList>
            <person name="Goeker M."/>
        </authorList>
    </citation>
    <scope>NUCLEOTIDE SEQUENCE [LARGE SCALE GENOMIC DNA]</scope>
    <source>
        <strain evidence="9 10">DSM 101806</strain>
    </source>
</reference>
<evidence type="ECO:0000256" key="2">
    <source>
        <dbReference type="ARBA" id="ARBA00022475"/>
    </source>
</evidence>
<evidence type="ECO:0000256" key="6">
    <source>
        <dbReference type="ARBA" id="ARBA00022989"/>
    </source>
</evidence>
<feature type="transmembrane region" description="Helical" evidence="8">
    <location>
        <begin position="185"/>
        <end position="208"/>
    </location>
</feature>
<dbReference type="AlphaFoldDB" id="A0A7W6NYB0"/>
<protein>
    <recommendedName>
        <fullName evidence="11">Glycosyltransferase RgtA/B/C/D-like domain-containing protein</fullName>
    </recommendedName>
</protein>
<keyword evidence="4" id="KW-0808">Transferase</keyword>
<feature type="transmembrane region" description="Helical" evidence="8">
    <location>
        <begin position="82"/>
        <end position="115"/>
    </location>
</feature>
<dbReference type="GO" id="GO:0005886">
    <property type="term" value="C:plasma membrane"/>
    <property type="evidence" value="ECO:0007669"/>
    <property type="project" value="UniProtKB-SubCell"/>
</dbReference>
<evidence type="ECO:0000256" key="4">
    <source>
        <dbReference type="ARBA" id="ARBA00022679"/>
    </source>
</evidence>
<comment type="caution">
    <text evidence="9">The sequence shown here is derived from an EMBL/GenBank/DDBJ whole genome shotgun (WGS) entry which is preliminary data.</text>
</comment>
<keyword evidence="7 8" id="KW-0472">Membrane</keyword>
<accession>A0A7W6NYB0</accession>
<feature type="transmembrane region" description="Helical" evidence="8">
    <location>
        <begin position="228"/>
        <end position="250"/>
    </location>
</feature>
<keyword evidence="10" id="KW-1185">Reference proteome</keyword>
<keyword evidence="2" id="KW-1003">Cell membrane</keyword>
<evidence type="ECO:0000313" key="10">
    <source>
        <dbReference type="Proteomes" id="UP000557392"/>
    </source>
</evidence>
<keyword evidence="5 8" id="KW-0812">Transmembrane</keyword>
<evidence type="ECO:0000256" key="3">
    <source>
        <dbReference type="ARBA" id="ARBA00022676"/>
    </source>
</evidence>
<sequence>MASKSEVLGSRTTRLTDLTAAIAALPRWSVVLLAAVAVRALTFGNPVVHVDEEFYFVTAQQMLHGAVPFVDVWDRKPVGLFLIYLLPAAFGVPAGIWIYQAMALAAVVGTALLIARLAEKAGWGRGALTVALLYLFMINFADGQGGQAPVFYNLLMAWAFLLVVPKPSDESGDRRRIHRGTLAMLIVGVAMQIKYSVVFEAMFLGLWLMWREVKLGTSVAHVIRRGCLWAAAVWLPTLAVWAVFIVLGHGEPWFYANFGSIVDRLSDPPMVLLRAFLKIALILGLLLIVSGLSRHVPVKDPSEHPVRALFFGWLIAAVIGLLVFGSWFNHYALPVLVPASLCCAGYLGGTEFGRKWLTPVMLLASGLGGEYTAWSAKWHRGNAEQLDALADGIGHGSGCMYVYSGNAILYSYTGRCTVTPWIFPSHLSRERENGALGVDQLEEINRIFTQRPEIVVMRPTYYGERMESHRLAVQRMEEMGYRLRGRWPLGDLYISVYELPAARKAPPRFAASKPS</sequence>
<dbReference type="InterPro" id="IPR050297">
    <property type="entry name" value="LipidA_mod_glycosyltrf_83"/>
</dbReference>
<dbReference type="PANTHER" id="PTHR33908">
    <property type="entry name" value="MANNOSYLTRANSFERASE YKCB-RELATED"/>
    <property type="match status" value="1"/>
</dbReference>
<evidence type="ECO:0000256" key="5">
    <source>
        <dbReference type="ARBA" id="ARBA00022692"/>
    </source>
</evidence>
<evidence type="ECO:0008006" key="11">
    <source>
        <dbReference type="Google" id="ProtNLM"/>
    </source>
</evidence>
<dbReference type="GO" id="GO:0009103">
    <property type="term" value="P:lipopolysaccharide biosynthetic process"/>
    <property type="evidence" value="ECO:0007669"/>
    <property type="project" value="UniProtKB-ARBA"/>
</dbReference>
<organism evidence="9 10">
    <name type="scientific">Sphingomonas kyeonggiensis</name>
    <dbReference type="NCBI Taxonomy" id="1268553"/>
    <lineage>
        <taxon>Bacteria</taxon>
        <taxon>Pseudomonadati</taxon>
        <taxon>Pseudomonadota</taxon>
        <taxon>Alphaproteobacteria</taxon>
        <taxon>Sphingomonadales</taxon>
        <taxon>Sphingomonadaceae</taxon>
        <taxon>Sphingomonas</taxon>
    </lineage>
</organism>
<name>A0A7W6NYB0_9SPHN</name>
<evidence type="ECO:0000313" key="9">
    <source>
        <dbReference type="EMBL" id="MBB4101014.1"/>
    </source>
</evidence>
<dbReference type="Proteomes" id="UP000557392">
    <property type="component" value="Unassembled WGS sequence"/>
</dbReference>
<evidence type="ECO:0000256" key="7">
    <source>
        <dbReference type="ARBA" id="ARBA00023136"/>
    </source>
</evidence>
<feature type="transmembrane region" description="Helical" evidence="8">
    <location>
        <begin position="122"/>
        <end position="141"/>
    </location>
</feature>
<keyword evidence="3" id="KW-0328">Glycosyltransferase</keyword>
<comment type="subcellular location">
    <subcellularLocation>
        <location evidence="1">Cell membrane</location>
        <topology evidence="1">Multi-pass membrane protein</topology>
    </subcellularLocation>
</comment>
<proteinExistence type="predicted"/>
<feature type="transmembrane region" description="Helical" evidence="8">
    <location>
        <begin position="304"/>
        <end position="324"/>
    </location>
</feature>
<dbReference type="PANTHER" id="PTHR33908:SF11">
    <property type="entry name" value="MEMBRANE PROTEIN"/>
    <property type="match status" value="1"/>
</dbReference>
<gene>
    <name evidence="9" type="ORF">GGR46_004603</name>
</gene>
<feature type="transmembrane region" description="Helical" evidence="8">
    <location>
        <begin position="20"/>
        <end position="41"/>
    </location>
</feature>
<keyword evidence="6 8" id="KW-1133">Transmembrane helix</keyword>
<dbReference type="GO" id="GO:0016763">
    <property type="term" value="F:pentosyltransferase activity"/>
    <property type="evidence" value="ECO:0007669"/>
    <property type="project" value="TreeGrafter"/>
</dbReference>
<evidence type="ECO:0000256" key="1">
    <source>
        <dbReference type="ARBA" id="ARBA00004651"/>
    </source>
</evidence>
<dbReference type="RefSeq" id="WP_184000355.1">
    <property type="nucleotide sequence ID" value="NZ_JACIEH010000004.1"/>
</dbReference>
<dbReference type="EMBL" id="JACIEH010000004">
    <property type="protein sequence ID" value="MBB4101014.1"/>
    <property type="molecule type" value="Genomic_DNA"/>
</dbReference>
<evidence type="ECO:0000256" key="8">
    <source>
        <dbReference type="SAM" id="Phobius"/>
    </source>
</evidence>